<organism evidence="2 3">
    <name type="scientific">Riccia fluitans</name>
    <dbReference type="NCBI Taxonomy" id="41844"/>
    <lineage>
        <taxon>Eukaryota</taxon>
        <taxon>Viridiplantae</taxon>
        <taxon>Streptophyta</taxon>
        <taxon>Embryophyta</taxon>
        <taxon>Marchantiophyta</taxon>
        <taxon>Marchantiopsida</taxon>
        <taxon>Marchantiidae</taxon>
        <taxon>Marchantiales</taxon>
        <taxon>Ricciaceae</taxon>
        <taxon>Riccia</taxon>
    </lineage>
</organism>
<feature type="compositionally biased region" description="Basic and acidic residues" evidence="1">
    <location>
        <begin position="24"/>
        <end position="45"/>
    </location>
</feature>
<comment type="caution">
    <text evidence="2">The sequence shown here is derived from an EMBL/GenBank/DDBJ whole genome shotgun (WGS) entry which is preliminary data.</text>
</comment>
<keyword evidence="3" id="KW-1185">Reference proteome</keyword>
<proteinExistence type="predicted"/>
<name>A0ABD1YBA7_9MARC</name>
<dbReference type="Proteomes" id="UP001605036">
    <property type="component" value="Unassembled WGS sequence"/>
</dbReference>
<feature type="compositionally biased region" description="Polar residues" evidence="1">
    <location>
        <begin position="1"/>
        <end position="16"/>
    </location>
</feature>
<feature type="region of interest" description="Disordered" evidence="1">
    <location>
        <begin position="1"/>
        <end position="95"/>
    </location>
</feature>
<evidence type="ECO:0000313" key="3">
    <source>
        <dbReference type="Proteomes" id="UP001605036"/>
    </source>
</evidence>
<dbReference type="AlphaFoldDB" id="A0ABD1YBA7"/>
<accession>A0ABD1YBA7</accession>
<sequence length="127" mass="14102">MTPSPNFVKVQVNTEDTPAVGPSSREDTQRQEKEKALVGNDKDVPGELAPTTNEPDVQAKERRGTKRKAPVDKPKSRPKLRKTKNPTETVDLEEEVKKEAESALAKDTLKAEVEDIESFRLAMLFGS</sequence>
<evidence type="ECO:0000256" key="1">
    <source>
        <dbReference type="SAM" id="MobiDB-lite"/>
    </source>
</evidence>
<evidence type="ECO:0000313" key="2">
    <source>
        <dbReference type="EMBL" id="KAL2624058.1"/>
    </source>
</evidence>
<reference evidence="2 3" key="1">
    <citation type="submission" date="2024-09" db="EMBL/GenBank/DDBJ databases">
        <title>Chromosome-scale assembly of Riccia fluitans.</title>
        <authorList>
            <person name="Paukszto L."/>
            <person name="Sawicki J."/>
            <person name="Karawczyk K."/>
            <person name="Piernik-Szablinska J."/>
            <person name="Szczecinska M."/>
            <person name="Mazdziarz M."/>
        </authorList>
    </citation>
    <scope>NUCLEOTIDE SEQUENCE [LARGE SCALE GENOMIC DNA]</scope>
    <source>
        <strain evidence="2">Rf_01</strain>
        <tissue evidence="2">Aerial parts of the thallus</tissue>
    </source>
</reference>
<protein>
    <submittedName>
        <fullName evidence="2">Uncharacterized protein</fullName>
    </submittedName>
</protein>
<gene>
    <name evidence="2" type="ORF">R1flu_008303</name>
</gene>
<dbReference type="EMBL" id="JBHFFA010000005">
    <property type="protein sequence ID" value="KAL2624058.1"/>
    <property type="molecule type" value="Genomic_DNA"/>
</dbReference>